<dbReference type="Gene3D" id="2.60.120.10">
    <property type="entry name" value="Jelly Rolls"/>
    <property type="match status" value="1"/>
</dbReference>
<dbReference type="CDD" id="cd02209">
    <property type="entry name" value="cupin_XRE_C"/>
    <property type="match status" value="1"/>
</dbReference>
<sequence>MNSDNLWDEDQVGKRVGTKLRNLRSMKGLSIEGLANHIGVSKLTLGKIERGEANPTLSVLWKIASGLSVPLTSLFSVESDVLISRKKEGVQFNSSDKVFIVEHMFNNNSQSFEMFRGYLQPFSEYESEAHPLGVVEYVTVMSGSLKVEVRGNTYVLQQHDSICFKADNEHKYINPSSELAELHFTISYQNIT</sequence>
<dbReference type="InterPro" id="IPR014710">
    <property type="entry name" value="RmlC-like_jellyroll"/>
</dbReference>
<dbReference type="InterPro" id="IPR050807">
    <property type="entry name" value="TransReg_Diox_bact_type"/>
</dbReference>
<dbReference type="Proteomes" id="UP000448943">
    <property type="component" value="Unassembled WGS sequence"/>
</dbReference>
<dbReference type="GO" id="GO:0005829">
    <property type="term" value="C:cytosol"/>
    <property type="evidence" value="ECO:0007669"/>
    <property type="project" value="TreeGrafter"/>
</dbReference>
<dbReference type="InterPro" id="IPR001387">
    <property type="entry name" value="Cro/C1-type_HTH"/>
</dbReference>
<reference evidence="3 4" key="1">
    <citation type="submission" date="2019-01" db="EMBL/GenBank/DDBJ databases">
        <title>Chengkuizengella sp. nov., isolated from deep-sea sediment of East Pacific Ocean.</title>
        <authorList>
            <person name="Yang J."/>
            <person name="Lai Q."/>
            <person name="Shao Z."/>
        </authorList>
    </citation>
    <scope>NUCLEOTIDE SEQUENCE [LARGE SCALE GENOMIC DNA]</scope>
    <source>
        <strain evidence="3 4">YPA3-1-1</strain>
    </source>
</reference>
<dbReference type="RefSeq" id="WP_160643760.1">
    <property type="nucleotide sequence ID" value="NZ_SIJB01000004.1"/>
</dbReference>
<dbReference type="Pfam" id="PF01381">
    <property type="entry name" value="HTH_3"/>
    <property type="match status" value="1"/>
</dbReference>
<dbReference type="SMART" id="SM00530">
    <property type="entry name" value="HTH_XRE"/>
    <property type="match status" value="1"/>
</dbReference>
<evidence type="ECO:0000313" key="4">
    <source>
        <dbReference type="Proteomes" id="UP000448943"/>
    </source>
</evidence>
<keyword evidence="4" id="KW-1185">Reference proteome</keyword>
<dbReference type="PROSITE" id="PS50943">
    <property type="entry name" value="HTH_CROC1"/>
    <property type="match status" value="1"/>
</dbReference>
<dbReference type="SUPFAM" id="SSF51182">
    <property type="entry name" value="RmlC-like cupins"/>
    <property type="match status" value="1"/>
</dbReference>
<dbReference type="GO" id="GO:0003700">
    <property type="term" value="F:DNA-binding transcription factor activity"/>
    <property type="evidence" value="ECO:0007669"/>
    <property type="project" value="TreeGrafter"/>
</dbReference>
<accession>A0A6N9PVT4</accession>
<evidence type="ECO:0000313" key="3">
    <source>
        <dbReference type="EMBL" id="NBI27639.1"/>
    </source>
</evidence>
<dbReference type="CDD" id="cd00093">
    <property type="entry name" value="HTH_XRE"/>
    <property type="match status" value="1"/>
</dbReference>
<keyword evidence="1" id="KW-0238">DNA-binding</keyword>
<dbReference type="InterPro" id="IPR011051">
    <property type="entry name" value="RmlC_Cupin_sf"/>
</dbReference>
<evidence type="ECO:0000256" key="1">
    <source>
        <dbReference type="ARBA" id="ARBA00023125"/>
    </source>
</evidence>
<dbReference type="EMBL" id="SIJB01000004">
    <property type="protein sequence ID" value="NBI27639.1"/>
    <property type="molecule type" value="Genomic_DNA"/>
</dbReference>
<dbReference type="AlphaFoldDB" id="A0A6N9PVT4"/>
<dbReference type="SUPFAM" id="SSF47413">
    <property type="entry name" value="lambda repressor-like DNA-binding domains"/>
    <property type="match status" value="1"/>
</dbReference>
<evidence type="ECO:0000259" key="2">
    <source>
        <dbReference type="PROSITE" id="PS50943"/>
    </source>
</evidence>
<dbReference type="GO" id="GO:0003677">
    <property type="term" value="F:DNA binding"/>
    <property type="evidence" value="ECO:0007669"/>
    <property type="project" value="UniProtKB-KW"/>
</dbReference>
<organism evidence="3 4">
    <name type="scientific">Chengkuizengella marina</name>
    <dbReference type="NCBI Taxonomy" id="2507566"/>
    <lineage>
        <taxon>Bacteria</taxon>
        <taxon>Bacillati</taxon>
        <taxon>Bacillota</taxon>
        <taxon>Bacilli</taxon>
        <taxon>Bacillales</taxon>
        <taxon>Paenibacillaceae</taxon>
        <taxon>Chengkuizengella</taxon>
    </lineage>
</organism>
<proteinExistence type="predicted"/>
<feature type="domain" description="HTH cro/C1-type" evidence="2">
    <location>
        <begin position="20"/>
        <end position="74"/>
    </location>
</feature>
<protein>
    <submittedName>
        <fullName evidence="3">XRE family transcriptional regulator</fullName>
    </submittedName>
</protein>
<dbReference type="PANTHER" id="PTHR46797:SF24">
    <property type="entry name" value="DNA-BINDING PHAGE PROTEIN"/>
    <property type="match status" value="1"/>
</dbReference>
<name>A0A6N9PVT4_9BACL</name>
<comment type="caution">
    <text evidence="3">The sequence shown here is derived from an EMBL/GenBank/DDBJ whole genome shotgun (WGS) entry which is preliminary data.</text>
</comment>
<dbReference type="InterPro" id="IPR013096">
    <property type="entry name" value="Cupin_2"/>
</dbReference>
<gene>
    <name evidence="3" type="ORF">ERL59_01470</name>
</gene>
<dbReference type="Gene3D" id="1.10.260.40">
    <property type="entry name" value="lambda repressor-like DNA-binding domains"/>
    <property type="match status" value="1"/>
</dbReference>
<dbReference type="InterPro" id="IPR010982">
    <property type="entry name" value="Lambda_DNA-bd_dom_sf"/>
</dbReference>
<dbReference type="Pfam" id="PF07883">
    <property type="entry name" value="Cupin_2"/>
    <property type="match status" value="1"/>
</dbReference>
<dbReference type="PANTHER" id="PTHR46797">
    <property type="entry name" value="HTH-TYPE TRANSCRIPTIONAL REGULATOR"/>
    <property type="match status" value="1"/>
</dbReference>
<dbReference type="OrthoDB" id="9781521at2"/>